<proteinExistence type="predicted"/>
<dbReference type="RefSeq" id="WP_010959987.1">
    <property type="nucleotide sequence ID" value="NZ_CP079096.1"/>
</dbReference>
<protein>
    <submittedName>
        <fullName evidence="1">Uncharacterized protein</fullName>
    </submittedName>
</protein>
<sequence length="74" mass="8119">MNAEQFLLALGLVEEGGVWRRKTDGGMVGENTEAALIAMKGDILRMAFEPGIDEPLSMKQAMEALRLLSALEKR</sequence>
<accession>A0AA35V3E8</accession>
<dbReference type="GeneID" id="88222972"/>
<reference evidence="1" key="1">
    <citation type="submission" date="2023-03" db="EMBL/GenBank/DDBJ databases">
        <authorList>
            <person name="Pearce D."/>
        </authorList>
    </citation>
    <scope>NUCLEOTIDE SEQUENCE</scope>
    <source>
        <strain evidence="1">Mc</strain>
    </source>
</reference>
<dbReference type="Proteomes" id="UP001158598">
    <property type="component" value="Chromosome"/>
</dbReference>
<evidence type="ECO:0000313" key="2">
    <source>
        <dbReference type="Proteomes" id="UP001158598"/>
    </source>
</evidence>
<gene>
    <name evidence="1" type="ORF">MCNOR_0706</name>
</gene>
<dbReference type="EMBL" id="OX458332">
    <property type="protein sequence ID" value="CAI8753857.1"/>
    <property type="molecule type" value="Genomic_DNA"/>
</dbReference>
<dbReference type="AlphaFoldDB" id="A0AA35V3E8"/>
<organism evidence="1 2">
    <name type="scientific">Methylococcus capsulatus</name>
    <dbReference type="NCBI Taxonomy" id="414"/>
    <lineage>
        <taxon>Bacteria</taxon>
        <taxon>Pseudomonadati</taxon>
        <taxon>Pseudomonadota</taxon>
        <taxon>Gammaproteobacteria</taxon>
        <taxon>Methylococcales</taxon>
        <taxon>Methylococcaceae</taxon>
        <taxon>Methylococcus</taxon>
    </lineage>
</organism>
<name>A0AA35V3E8_METCP</name>
<evidence type="ECO:0000313" key="1">
    <source>
        <dbReference type="EMBL" id="CAI8753857.1"/>
    </source>
</evidence>